<reference evidence="2 3" key="1">
    <citation type="journal article" date="2019" name="New Phytol.">
        <title>Comparative genomics reveals unique wood-decay strategies and fruiting body development in the Schizophyllaceae.</title>
        <authorList>
            <person name="Almasi E."/>
            <person name="Sahu N."/>
            <person name="Krizsan K."/>
            <person name="Balint B."/>
            <person name="Kovacs G.M."/>
            <person name="Kiss B."/>
            <person name="Cseklye J."/>
            <person name="Drula E."/>
            <person name="Henrissat B."/>
            <person name="Nagy I."/>
            <person name="Chovatia M."/>
            <person name="Adam C."/>
            <person name="LaButti K."/>
            <person name="Lipzen A."/>
            <person name="Riley R."/>
            <person name="Grigoriev I.V."/>
            <person name="Nagy L.G."/>
        </authorList>
    </citation>
    <scope>NUCLEOTIDE SEQUENCE [LARGE SCALE GENOMIC DNA]</scope>
    <source>
        <strain evidence="2 3">NL-1724</strain>
    </source>
</reference>
<feature type="domain" description="Ribonuclease H1 N-terminal" evidence="1">
    <location>
        <begin position="142"/>
        <end position="181"/>
    </location>
</feature>
<keyword evidence="3" id="KW-1185">Reference proteome</keyword>
<accession>A0A550CA66</accession>
<dbReference type="OrthoDB" id="3270804at2759"/>
<evidence type="ECO:0000313" key="2">
    <source>
        <dbReference type="EMBL" id="TRM61684.1"/>
    </source>
</evidence>
<dbReference type="InterPro" id="IPR009027">
    <property type="entry name" value="Ribosomal_bL9/RNase_H1_N"/>
</dbReference>
<protein>
    <recommendedName>
        <fullName evidence="1">Ribonuclease H1 N-terminal domain-containing protein</fullName>
    </recommendedName>
</protein>
<feature type="domain" description="Ribonuclease H1 N-terminal" evidence="1">
    <location>
        <begin position="44"/>
        <end position="85"/>
    </location>
</feature>
<dbReference type="Gene3D" id="3.40.970.10">
    <property type="entry name" value="Ribonuclease H1, N-terminal domain"/>
    <property type="match status" value="2"/>
</dbReference>
<dbReference type="AlphaFoldDB" id="A0A550CA66"/>
<gene>
    <name evidence="2" type="ORF">BD626DRAFT_548868</name>
</gene>
<dbReference type="STRING" id="97359.A0A550CA66"/>
<name>A0A550CA66_9AGAR</name>
<organism evidence="2 3">
    <name type="scientific">Schizophyllum amplum</name>
    <dbReference type="NCBI Taxonomy" id="97359"/>
    <lineage>
        <taxon>Eukaryota</taxon>
        <taxon>Fungi</taxon>
        <taxon>Dikarya</taxon>
        <taxon>Basidiomycota</taxon>
        <taxon>Agaricomycotina</taxon>
        <taxon>Agaricomycetes</taxon>
        <taxon>Agaricomycetidae</taxon>
        <taxon>Agaricales</taxon>
        <taxon>Schizophyllaceae</taxon>
        <taxon>Schizophyllum</taxon>
    </lineage>
</organism>
<comment type="caution">
    <text evidence="2">The sequence shown here is derived from an EMBL/GenBank/DDBJ whole genome shotgun (WGS) entry which is preliminary data.</text>
</comment>
<dbReference type="InterPro" id="IPR037056">
    <property type="entry name" value="RNase_H1_N_sf"/>
</dbReference>
<evidence type="ECO:0000313" key="3">
    <source>
        <dbReference type="Proteomes" id="UP000320762"/>
    </source>
</evidence>
<sequence length="203" mass="22095">MAADEITALLSRLSLPSLPERAPDTRARTLQDGQHPRVDAGGPAYAVFVGREPGVYVSWAECLVQVKGVAHNSYKVYSNFAGAERAYTAAEARGLTCTAEERASDIRRVILHQRMEPQDLALCLHFLDDPTSKAMAYGASRWYVVYAGLQPGVYLTYHECSFSTSGYPGAKHESFDSLDGAIGAMERALASGRAVKFVVQSDM</sequence>
<dbReference type="InterPro" id="IPR011320">
    <property type="entry name" value="RNase_H1_N"/>
</dbReference>
<dbReference type="SUPFAM" id="SSF55658">
    <property type="entry name" value="L9 N-domain-like"/>
    <property type="match status" value="2"/>
</dbReference>
<dbReference type="Pfam" id="PF01693">
    <property type="entry name" value="Cauli_VI"/>
    <property type="match status" value="2"/>
</dbReference>
<dbReference type="EMBL" id="VDMD01000015">
    <property type="protein sequence ID" value="TRM61684.1"/>
    <property type="molecule type" value="Genomic_DNA"/>
</dbReference>
<evidence type="ECO:0000259" key="1">
    <source>
        <dbReference type="Pfam" id="PF01693"/>
    </source>
</evidence>
<dbReference type="Proteomes" id="UP000320762">
    <property type="component" value="Unassembled WGS sequence"/>
</dbReference>
<proteinExistence type="predicted"/>